<organism evidence="2 3">
    <name type="scientific">Athelia psychrophila</name>
    <dbReference type="NCBI Taxonomy" id="1759441"/>
    <lineage>
        <taxon>Eukaryota</taxon>
        <taxon>Fungi</taxon>
        <taxon>Dikarya</taxon>
        <taxon>Basidiomycota</taxon>
        <taxon>Agaricomycotina</taxon>
        <taxon>Agaricomycetes</taxon>
        <taxon>Agaricomycetidae</taxon>
        <taxon>Atheliales</taxon>
        <taxon>Atheliaceae</taxon>
        <taxon>Athelia</taxon>
    </lineage>
</organism>
<evidence type="ECO:0000313" key="2">
    <source>
        <dbReference type="EMBL" id="KZP28216.1"/>
    </source>
</evidence>
<evidence type="ECO:0000256" key="1">
    <source>
        <dbReference type="SAM" id="SignalP"/>
    </source>
</evidence>
<evidence type="ECO:0000313" key="3">
    <source>
        <dbReference type="Proteomes" id="UP000076532"/>
    </source>
</evidence>
<protein>
    <submittedName>
        <fullName evidence="2">Uncharacterized protein</fullName>
    </submittedName>
</protein>
<dbReference type="EMBL" id="KV417504">
    <property type="protein sequence ID" value="KZP28216.1"/>
    <property type="molecule type" value="Genomic_DNA"/>
</dbReference>
<sequence length="111" mass="12075">MSARIMLLWYLCLFPLNVCSNEPVCSYMTVPSKYQNIATGPCTGPQCANGFFVGDGEGPAQIRVSVDSMRKEPTQMVNKAEPFMVKMGTQELPTVTVILGKMIHRSSGPSG</sequence>
<reference evidence="2 3" key="1">
    <citation type="journal article" date="2016" name="Mol. Biol. Evol.">
        <title>Comparative Genomics of Early-Diverging Mushroom-Forming Fungi Provides Insights into the Origins of Lignocellulose Decay Capabilities.</title>
        <authorList>
            <person name="Nagy L.G."/>
            <person name="Riley R."/>
            <person name="Tritt A."/>
            <person name="Adam C."/>
            <person name="Daum C."/>
            <person name="Floudas D."/>
            <person name="Sun H."/>
            <person name="Yadav J.S."/>
            <person name="Pangilinan J."/>
            <person name="Larsson K.H."/>
            <person name="Matsuura K."/>
            <person name="Barry K."/>
            <person name="Labutti K."/>
            <person name="Kuo R."/>
            <person name="Ohm R.A."/>
            <person name="Bhattacharya S.S."/>
            <person name="Shirouzu T."/>
            <person name="Yoshinaga Y."/>
            <person name="Martin F.M."/>
            <person name="Grigoriev I.V."/>
            <person name="Hibbett D.S."/>
        </authorList>
    </citation>
    <scope>NUCLEOTIDE SEQUENCE [LARGE SCALE GENOMIC DNA]</scope>
    <source>
        <strain evidence="2 3">CBS 109695</strain>
    </source>
</reference>
<dbReference type="AlphaFoldDB" id="A0A166RFJ7"/>
<proteinExistence type="predicted"/>
<keyword evidence="3" id="KW-1185">Reference proteome</keyword>
<feature type="signal peptide" evidence="1">
    <location>
        <begin position="1"/>
        <end position="21"/>
    </location>
</feature>
<keyword evidence="1" id="KW-0732">Signal</keyword>
<accession>A0A166RFJ7</accession>
<dbReference type="Proteomes" id="UP000076532">
    <property type="component" value="Unassembled WGS sequence"/>
</dbReference>
<gene>
    <name evidence="2" type="ORF">FIBSPDRAFT_885814</name>
</gene>
<feature type="chain" id="PRO_5007879062" evidence="1">
    <location>
        <begin position="22"/>
        <end position="111"/>
    </location>
</feature>
<name>A0A166RFJ7_9AGAM</name>